<reference evidence="1 2" key="1">
    <citation type="submission" date="2018-01" db="EMBL/GenBank/DDBJ databases">
        <title>Comparison of the Chinese Bamboo Partridge and Red Junglefowl genome sequences highlights the importance of demography in genome evolution.</title>
        <authorList>
            <person name="Tiley G.P."/>
            <person name="Kimball R.T."/>
            <person name="Braun E.L."/>
            <person name="Burleigh J.G."/>
        </authorList>
    </citation>
    <scope>NUCLEOTIDE SEQUENCE [LARGE SCALE GENOMIC DNA]</scope>
    <source>
        <strain evidence="1">RTK389</strain>
        <tissue evidence="1">Blood</tissue>
    </source>
</reference>
<sequence length="50" mass="5574">MLYCGTVRRSVAISSGCPTSTSTQILDTAQKWKVKPWFLEMIPDLCPICP</sequence>
<keyword evidence="2" id="KW-1185">Reference proteome</keyword>
<evidence type="ECO:0000313" key="2">
    <source>
        <dbReference type="Proteomes" id="UP000237246"/>
    </source>
</evidence>
<name>A0A2P4S3V1_BAMTH</name>
<organism evidence="1 2">
    <name type="scientific">Bambusicola thoracicus</name>
    <name type="common">Chinese bamboo-partridge</name>
    <name type="synonym">Perdix thoracica</name>
    <dbReference type="NCBI Taxonomy" id="9083"/>
    <lineage>
        <taxon>Eukaryota</taxon>
        <taxon>Metazoa</taxon>
        <taxon>Chordata</taxon>
        <taxon>Craniata</taxon>
        <taxon>Vertebrata</taxon>
        <taxon>Euteleostomi</taxon>
        <taxon>Archelosauria</taxon>
        <taxon>Archosauria</taxon>
        <taxon>Dinosauria</taxon>
        <taxon>Saurischia</taxon>
        <taxon>Theropoda</taxon>
        <taxon>Coelurosauria</taxon>
        <taxon>Aves</taxon>
        <taxon>Neognathae</taxon>
        <taxon>Galloanserae</taxon>
        <taxon>Galliformes</taxon>
        <taxon>Phasianidae</taxon>
        <taxon>Perdicinae</taxon>
        <taxon>Bambusicola</taxon>
    </lineage>
</organism>
<dbReference type="EMBL" id="PPHD01116987">
    <property type="protein sequence ID" value="POI18773.1"/>
    <property type="molecule type" value="Genomic_DNA"/>
</dbReference>
<dbReference type="AlphaFoldDB" id="A0A2P4S3V1"/>
<evidence type="ECO:0000313" key="1">
    <source>
        <dbReference type="EMBL" id="POI18773.1"/>
    </source>
</evidence>
<proteinExistence type="predicted"/>
<gene>
    <name evidence="1" type="ORF">CIB84_017482</name>
</gene>
<dbReference type="Proteomes" id="UP000237246">
    <property type="component" value="Unassembled WGS sequence"/>
</dbReference>
<protein>
    <submittedName>
        <fullName evidence="1">Uncharacterized protein</fullName>
    </submittedName>
</protein>
<comment type="caution">
    <text evidence="1">The sequence shown here is derived from an EMBL/GenBank/DDBJ whole genome shotgun (WGS) entry which is preliminary data.</text>
</comment>
<accession>A0A2P4S3V1</accession>